<proteinExistence type="predicted"/>
<protein>
    <submittedName>
        <fullName evidence="1">Uncharacterized protein</fullName>
    </submittedName>
</protein>
<evidence type="ECO:0000313" key="1">
    <source>
        <dbReference type="EMBL" id="KYN37564.1"/>
    </source>
</evidence>
<dbReference type="AlphaFoldDB" id="A0A195FBY1"/>
<name>A0A195FBY1_9HYME</name>
<sequence>MFGERAHVVPVVYLANISNNPTAAMRHTWLVGWFKVAKAEVVTPRPNWGILKESTRDTSPSSSSLLHPRLFRGSLRRGELLLGVVRDAPRRTVEILLERLQPSRIGVTVRHKDNLQQRNAILSRILHDPHVLCHLAAGNFASYLLESLLSSLTATPGGKMERVLGVKSTTNDISIACHARKREGKDIITSLSPSGKLAVIKGGELRATKWRRAPPCAEADRLIASTKSHRTKSITAVYLGNSDFASPPRIQRRRHGVGLCAVVVRMNHERGSKSFRTPLLTCHTCARNTHIHARAKTKGDDPADDSNFHRGPLADLERGELLKHFLVNL</sequence>
<evidence type="ECO:0000313" key="2">
    <source>
        <dbReference type="Proteomes" id="UP000078541"/>
    </source>
</evidence>
<accession>A0A195FBY1</accession>
<gene>
    <name evidence="1" type="ORF">ALC56_07762</name>
</gene>
<organism evidence="1 2">
    <name type="scientific">Trachymyrmex septentrionalis</name>
    <dbReference type="NCBI Taxonomy" id="34720"/>
    <lineage>
        <taxon>Eukaryota</taxon>
        <taxon>Metazoa</taxon>
        <taxon>Ecdysozoa</taxon>
        <taxon>Arthropoda</taxon>
        <taxon>Hexapoda</taxon>
        <taxon>Insecta</taxon>
        <taxon>Pterygota</taxon>
        <taxon>Neoptera</taxon>
        <taxon>Endopterygota</taxon>
        <taxon>Hymenoptera</taxon>
        <taxon>Apocrita</taxon>
        <taxon>Aculeata</taxon>
        <taxon>Formicoidea</taxon>
        <taxon>Formicidae</taxon>
        <taxon>Myrmicinae</taxon>
        <taxon>Trachymyrmex</taxon>
    </lineage>
</organism>
<dbReference type="Proteomes" id="UP000078541">
    <property type="component" value="Unassembled WGS sequence"/>
</dbReference>
<reference evidence="1 2" key="1">
    <citation type="submission" date="2016-03" db="EMBL/GenBank/DDBJ databases">
        <title>Trachymyrmex septentrionalis WGS genome.</title>
        <authorList>
            <person name="Nygaard S."/>
            <person name="Hu H."/>
            <person name="Boomsma J."/>
            <person name="Zhang G."/>
        </authorList>
    </citation>
    <scope>NUCLEOTIDE SEQUENCE [LARGE SCALE GENOMIC DNA]</scope>
    <source>
        <strain evidence="1">Tsep2-gDNA-1</strain>
        <tissue evidence="1">Whole body</tissue>
    </source>
</reference>
<keyword evidence="2" id="KW-1185">Reference proteome</keyword>
<dbReference type="EMBL" id="KQ981693">
    <property type="protein sequence ID" value="KYN37564.1"/>
    <property type="molecule type" value="Genomic_DNA"/>
</dbReference>